<proteinExistence type="predicted"/>
<organism evidence="1 2">
    <name type="scientific">Sistotremastrum suecicum HHB10207 ss-3</name>
    <dbReference type="NCBI Taxonomy" id="1314776"/>
    <lineage>
        <taxon>Eukaryota</taxon>
        <taxon>Fungi</taxon>
        <taxon>Dikarya</taxon>
        <taxon>Basidiomycota</taxon>
        <taxon>Agaricomycotina</taxon>
        <taxon>Agaricomycetes</taxon>
        <taxon>Sistotremastrales</taxon>
        <taxon>Sistotremastraceae</taxon>
        <taxon>Sistotremastrum</taxon>
    </lineage>
</organism>
<name>A0A165WXS2_9AGAM</name>
<dbReference type="AlphaFoldDB" id="A0A165WXS2"/>
<dbReference type="EMBL" id="KV428508">
    <property type="protein sequence ID" value="KZT31629.1"/>
    <property type="molecule type" value="Genomic_DNA"/>
</dbReference>
<keyword evidence="2" id="KW-1185">Reference proteome</keyword>
<evidence type="ECO:0000313" key="2">
    <source>
        <dbReference type="Proteomes" id="UP000076798"/>
    </source>
</evidence>
<sequence length="616" mass="69021">MADEEANVVNVILPIVVQFTELRRRVKERKTFLSTVYHHRVEALIKSRRQRCPVPGEIQKDWDEELSTRLNFGESHQDFLMSMLPFLCEPVRLHGLEKTGRDIMAEIDKDGEAHFMEGKTGEDVLKDAVAEAKFDWAARPWSIIQEKGFSASVPLAHGLSCPGLWAHEDLTPRPNAHICPYTARVKPEGPISVRGDIESVADIQLLRPRLDEVSPTTVFAQVGLDAANVTVEEIAEVRAALEGLQIAHVHIMNNVAVDDKSLAIRLMDVSRYPKVNQLALVNPPSKSLVTPISAPSPTKETLTIIDIHSPEHKHEKLAQVVLTLALFPNLASLKYAFDTDPTETEGDDAISTPTPSSRTVRRHLTVFYIGGLKHGAVDIVFRHFDFPALVDCQLLMIMPIVVAQGKSGDSEKPSKKWREPLIFPASLRSWTQRATSLRITTRQQMTIVDCHSRGDFRLSIYARYPFGFNHPGFEGWGLWDDLTSRSIEMMFQSVDFLKLEGSLPTSRQWLRILQKGMPKLRRLVIFGPSASNLGLTLNSLPRDPPDSVRNQLLVMKLWDLDPFIPSHGPSQGTGTEFSSAIKFNFARAASGAPLLLCSVRSHLLDIYHTRREVAED</sequence>
<gene>
    <name evidence="1" type="ORF">SISSUDRAFT_1067601</name>
</gene>
<accession>A0A165WXS2</accession>
<evidence type="ECO:0000313" key="1">
    <source>
        <dbReference type="EMBL" id="KZT31629.1"/>
    </source>
</evidence>
<dbReference type="Proteomes" id="UP000076798">
    <property type="component" value="Unassembled WGS sequence"/>
</dbReference>
<protein>
    <submittedName>
        <fullName evidence="1">Uncharacterized protein</fullName>
    </submittedName>
</protein>
<reference evidence="1 2" key="1">
    <citation type="journal article" date="2016" name="Mol. Biol. Evol.">
        <title>Comparative Genomics of Early-Diverging Mushroom-Forming Fungi Provides Insights into the Origins of Lignocellulose Decay Capabilities.</title>
        <authorList>
            <person name="Nagy L.G."/>
            <person name="Riley R."/>
            <person name="Tritt A."/>
            <person name="Adam C."/>
            <person name="Daum C."/>
            <person name="Floudas D."/>
            <person name="Sun H."/>
            <person name="Yadav J.S."/>
            <person name="Pangilinan J."/>
            <person name="Larsson K.H."/>
            <person name="Matsuura K."/>
            <person name="Barry K."/>
            <person name="Labutti K."/>
            <person name="Kuo R."/>
            <person name="Ohm R.A."/>
            <person name="Bhattacharya S.S."/>
            <person name="Shirouzu T."/>
            <person name="Yoshinaga Y."/>
            <person name="Martin F.M."/>
            <person name="Grigoriev I.V."/>
            <person name="Hibbett D.S."/>
        </authorList>
    </citation>
    <scope>NUCLEOTIDE SEQUENCE [LARGE SCALE GENOMIC DNA]</scope>
    <source>
        <strain evidence="1 2">HHB10207 ss-3</strain>
    </source>
</reference>